<evidence type="ECO:0000313" key="1">
    <source>
        <dbReference type="EMBL" id="ACN36135.1"/>
    </source>
</evidence>
<dbReference type="AlphaFoldDB" id="C0PLR9"/>
<dbReference type="HOGENOM" id="CLU_2658103_0_0_1"/>
<protein>
    <submittedName>
        <fullName evidence="1">Uncharacterized protein</fullName>
    </submittedName>
</protein>
<sequence>MAPVPATTRSSTLASTTLPEVSRLMLKTWEQVYHITQQLSVRVLYPKALNSMLVEPKSCRIIMRKGILAKRGLHSS</sequence>
<dbReference type="EMBL" id="BT069238">
    <property type="protein sequence ID" value="ACN36135.1"/>
    <property type="molecule type" value="mRNA"/>
</dbReference>
<reference evidence="1" key="1">
    <citation type="journal article" date="2009" name="PLoS Genet.">
        <title>Sequencing, mapping, and analysis of 27,455 maize full-length cDNAs.</title>
        <authorList>
            <person name="Soderlund C."/>
            <person name="Descour A."/>
            <person name="Kudrna D."/>
            <person name="Bomhoff M."/>
            <person name="Boyd L."/>
            <person name="Currie J."/>
            <person name="Angelova A."/>
            <person name="Collura K."/>
            <person name="Wissotski M."/>
            <person name="Ashley E."/>
            <person name="Morrow D."/>
            <person name="Fernandes J."/>
            <person name="Walbot V."/>
            <person name="Yu Y."/>
        </authorList>
    </citation>
    <scope>NUCLEOTIDE SEQUENCE</scope>
    <source>
        <strain evidence="1">B73</strain>
    </source>
</reference>
<accession>C0PLR9</accession>
<organism evidence="1">
    <name type="scientific">Zea mays</name>
    <name type="common">Maize</name>
    <dbReference type="NCBI Taxonomy" id="4577"/>
    <lineage>
        <taxon>Eukaryota</taxon>
        <taxon>Viridiplantae</taxon>
        <taxon>Streptophyta</taxon>
        <taxon>Embryophyta</taxon>
        <taxon>Tracheophyta</taxon>
        <taxon>Spermatophyta</taxon>
        <taxon>Magnoliopsida</taxon>
        <taxon>Liliopsida</taxon>
        <taxon>Poales</taxon>
        <taxon>Poaceae</taxon>
        <taxon>PACMAD clade</taxon>
        <taxon>Panicoideae</taxon>
        <taxon>Andropogonodae</taxon>
        <taxon>Andropogoneae</taxon>
        <taxon>Tripsacinae</taxon>
        <taxon>Zea</taxon>
    </lineage>
</organism>
<name>C0PLR9_MAIZE</name>
<proteinExistence type="evidence at transcript level"/>